<keyword evidence="4 10" id="KW-0812">Transmembrane</keyword>
<dbReference type="GO" id="GO:0030148">
    <property type="term" value="P:sphingolipid biosynthetic process"/>
    <property type="evidence" value="ECO:0007669"/>
    <property type="project" value="TreeGrafter"/>
</dbReference>
<evidence type="ECO:0000256" key="5">
    <source>
        <dbReference type="ARBA" id="ARBA00022832"/>
    </source>
</evidence>
<evidence type="ECO:0000256" key="6">
    <source>
        <dbReference type="ARBA" id="ARBA00022989"/>
    </source>
</evidence>
<comment type="catalytic activity">
    <reaction evidence="10">
        <text>an acyl-CoA + malonyl-CoA + H(+) = a 3-oxoacyl-CoA + CO2 + CoA</text>
        <dbReference type="Rhea" id="RHEA:50252"/>
        <dbReference type="ChEBI" id="CHEBI:15378"/>
        <dbReference type="ChEBI" id="CHEBI:16526"/>
        <dbReference type="ChEBI" id="CHEBI:57287"/>
        <dbReference type="ChEBI" id="CHEBI:57384"/>
        <dbReference type="ChEBI" id="CHEBI:58342"/>
        <dbReference type="ChEBI" id="CHEBI:90726"/>
    </reaction>
    <physiologicalReaction direction="left-to-right" evidence="10">
        <dbReference type="Rhea" id="RHEA:50253"/>
    </physiologicalReaction>
</comment>
<keyword evidence="2 10" id="KW-0444">Lipid biosynthesis</keyword>
<dbReference type="GO" id="GO:0019367">
    <property type="term" value="P:fatty acid elongation, saturated fatty acid"/>
    <property type="evidence" value="ECO:0007669"/>
    <property type="project" value="TreeGrafter"/>
</dbReference>
<evidence type="ECO:0000256" key="1">
    <source>
        <dbReference type="ARBA" id="ARBA00004141"/>
    </source>
</evidence>
<organism evidence="11 12">
    <name type="scientific">Colletotrichum lupini</name>
    <dbReference type="NCBI Taxonomy" id="145971"/>
    <lineage>
        <taxon>Eukaryota</taxon>
        <taxon>Fungi</taxon>
        <taxon>Dikarya</taxon>
        <taxon>Ascomycota</taxon>
        <taxon>Pezizomycotina</taxon>
        <taxon>Sordariomycetes</taxon>
        <taxon>Hypocreomycetidae</taxon>
        <taxon>Glomerellales</taxon>
        <taxon>Glomerellaceae</taxon>
        <taxon>Colletotrichum</taxon>
        <taxon>Colletotrichum acutatum species complex</taxon>
    </lineage>
</organism>
<dbReference type="AlphaFoldDB" id="A0A9Q8SIF2"/>
<dbReference type="GO" id="GO:0005789">
    <property type="term" value="C:endoplasmic reticulum membrane"/>
    <property type="evidence" value="ECO:0007669"/>
    <property type="project" value="TreeGrafter"/>
</dbReference>
<keyword evidence="7 10" id="KW-0443">Lipid metabolism</keyword>
<dbReference type="PANTHER" id="PTHR11157">
    <property type="entry name" value="FATTY ACID ACYL TRANSFERASE-RELATED"/>
    <property type="match status" value="1"/>
</dbReference>
<evidence type="ECO:0000313" key="12">
    <source>
        <dbReference type="Proteomes" id="UP000830671"/>
    </source>
</evidence>
<feature type="transmembrane region" description="Helical" evidence="10">
    <location>
        <begin position="471"/>
        <end position="494"/>
    </location>
</feature>
<keyword evidence="5 10" id="KW-0276">Fatty acid metabolism</keyword>
<name>A0A9Q8SIF2_9PEZI</name>
<dbReference type="KEGG" id="clup:CLUP02_03366"/>
<gene>
    <name evidence="11" type="ORF">CLUP02_03366</name>
</gene>
<comment type="caution">
    <text evidence="10">Lacks conserved residue(s) required for the propagation of feature annotation.</text>
</comment>
<keyword evidence="12" id="KW-1185">Reference proteome</keyword>
<dbReference type="GO" id="GO:0034625">
    <property type="term" value="P:fatty acid elongation, monounsaturated fatty acid"/>
    <property type="evidence" value="ECO:0007669"/>
    <property type="project" value="TreeGrafter"/>
</dbReference>
<keyword evidence="9 10" id="KW-0275">Fatty acid biosynthesis</keyword>
<dbReference type="RefSeq" id="XP_049139532.1">
    <property type="nucleotide sequence ID" value="XM_049282389.1"/>
</dbReference>
<evidence type="ECO:0000256" key="3">
    <source>
        <dbReference type="ARBA" id="ARBA00022679"/>
    </source>
</evidence>
<comment type="subcellular location">
    <subcellularLocation>
        <location evidence="1">Membrane</location>
        <topology evidence="1">Multi-pass membrane protein</topology>
    </subcellularLocation>
</comment>
<dbReference type="GO" id="GO:0009922">
    <property type="term" value="F:fatty acid elongase activity"/>
    <property type="evidence" value="ECO:0007669"/>
    <property type="project" value="InterPro"/>
</dbReference>
<proteinExistence type="inferred from homology"/>
<keyword evidence="6 10" id="KW-1133">Transmembrane helix</keyword>
<dbReference type="GO" id="GO:0034626">
    <property type="term" value="P:fatty acid elongation, polyunsaturated fatty acid"/>
    <property type="evidence" value="ECO:0007669"/>
    <property type="project" value="TreeGrafter"/>
</dbReference>
<keyword evidence="8 10" id="KW-0472">Membrane</keyword>
<dbReference type="GO" id="GO:0042761">
    <property type="term" value="P:very long-chain fatty acid biosynthetic process"/>
    <property type="evidence" value="ECO:0007669"/>
    <property type="project" value="TreeGrafter"/>
</dbReference>
<dbReference type="EMBL" id="CP019474">
    <property type="protein sequence ID" value="UQC77894.1"/>
    <property type="molecule type" value="Genomic_DNA"/>
</dbReference>
<accession>A0A9Q8SIF2</accession>
<keyword evidence="3 10" id="KW-0808">Transferase</keyword>
<evidence type="ECO:0000256" key="10">
    <source>
        <dbReference type="RuleBase" id="RU361115"/>
    </source>
</evidence>
<feature type="transmembrane region" description="Helical" evidence="10">
    <location>
        <begin position="624"/>
        <end position="645"/>
    </location>
</feature>
<evidence type="ECO:0000256" key="2">
    <source>
        <dbReference type="ARBA" id="ARBA00022516"/>
    </source>
</evidence>
<sequence>MTRQAARQYTTTSDTSSSTELTRLYLSYGLEQRQPATLPLPLAVPHLTPPVIHHFTRSYVSVHTNIYLVLGVPGWRGVDEGEGKARYPISTFPFPILRPRGSLRIDLVVSAVLSSFSILLFCPKLTRHTLVSFDKPSETELPSVSFSSSLLSHVRPPPLLDRTAYQSLDDRTDYRLFHHRPNTCHYSCQSSCRDITVKNDFRTKFPNARAISIGGTATFSKKPSPDSIGQLSSPTMAGVTVLGELPSASLFTFPPDGAHMAIPPPFPGSIAAAPPVQIPDNIFTAALDPRVPITIATLYAVTVKLLNKYNNSTNRKPWGISKTKPFFAFVVLHNVFLAVYSAWTFWGMLGGMRRSVVSPFGPNGLAATADSFCQLNGNGGFGAATVYNETVGYWSSLTGNNALGFDGRPSREATGRIWNEGLAFYGWIFYLSKFYEVLDTFIILAKGKLSSTLQTYHHAGAMMCMWAGMRYMSAPIWMFVLVNSFIHAMMYTYYTITAFNIRVPMAIKRTLTTLQITQFLVGATYAMAHSFVSYTVPVTVYTAKKGADAITQSSTSTAAETVATAATGAFEALKDMVFGASAKVAEEAAAVSVAAAAAAPPQPGFVAETIFVTQPCVTTSGETFAIWLNVLYLAPLTYLFVMFFIRSYIRRSTAAPKGKGKARRESNVTLAEKAGWDAAREVNREIYNGSASYNVEGSPKRAGNGKAKH</sequence>
<dbReference type="PANTHER" id="PTHR11157:SF169">
    <property type="entry name" value="ELONGATION OF FATTY ACIDS PROTEIN"/>
    <property type="match status" value="1"/>
</dbReference>
<evidence type="ECO:0000313" key="11">
    <source>
        <dbReference type="EMBL" id="UQC77894.1"/>
    </source>
</evidence>
<evidence type="ECO:0000256" key="4">
    <source>
        <dbReference type="ARBA" id="ARBA00022692"/>
    </source>
</evidence>
<protein>
    <recommendedName>
        <fullName evidence="10">Elongation of fatty acids protein</fullName>
        <ecNumber evidence="10">2.3.1.-</ecNumber>
    </recommendedName>
</protein>
<reference evidence="11" key="1">
    <citation type="journal article" date="2021" name="Mol. Plant Microbe Interact.">
        <title>Complete Genome Sequence of the Plant-Pathogenic Fungus Colletotrichum lupini.</title>
        <authorList>
            <person name="Baroncelli R."/>
            <person name="Pensec F."/>
            <person name="Da Lio D."/>
            <person name="Boufleur T."/>
            <person name="Vicente I."/>
            <person name="Sarrocco S."/>
            <person name="Picot A."/>
            <person name="Baraldi E."/>
            <person name="Sukno S."/>
            <person name="Thon M."/>
            <person name="Le Floch G."/>
        </authorList>
    </citation>
    <scope>NUCLEOTIDE SEQUENCE</scope>
    <source>
        <strain evidence="11">IMI 504893</strain>
    </source>
</reference>
<evidence type="ECO:0000256" key="9">
    <source>
        <dbReference type="ARBA" id="ARBA00023160"/>
    </source>
</evidence>
<feature type="transmembrane region" description="Helical" evidence="10">
    <location>
        <begin position="326"/>
        <end position="346"/>
    </location>
</feature>
<dbReference type="Proteomes" id="UP000830671">
    <property type="component" value="Chromosome 2"/>
</dbReference>
<dbReference type="EC" id="2.3.1.-" evidence="10"/>
<comment type="similarity">
    <text evidence="10">Belongs to the ELO family.</text>
</comment>
<dbReference type="Pfam" id="PF01151">
    <property type="entry name" value="ELO"/>
    <property type="match status" value="1"/>
</dbReference>
<evidence type="ECO:0000256" key="7">
    <source>
        <dbReference type="ARBA" id="ARBA00023098"/>
    </source>
</evidence>
<evidence type="ECO:0000256" key="8">
    <source>
        <dbReference type="ARBA" id="ARBA00023136"/>
    </source>
</evidence>
<dbReference type="InterPro" id="IPR002076">
    <property type="entry name" value="ELO_fam"/>
</dbReference>
<dbReference type="GeneID" id="73337399"/>